<keyword evidence="1" id="KW-0812">Transmembrane</keyword>
<gene>
    <name evidence="2" type="ORF">EL17_02820</name>
</gene>
<reference evidence="2 3" key="1">
    <citation type="submission" date="2014-04" db="EMBL/GenBank/DDBJ databases">
        <title>Characterization and application of a salt tolerant electro-active bacterium.</title>
        <authorList>
            <person name="Yang L."/>
            <person name="Wei S."/>
            <person name="Tay Q.X.M."/>
        </authorList>
    </citation>
    <scope>NUCLEOTIDE SEQUENCE [LARGE SCALE GENOMIC DNA]</scope>
    <source>
        <strain evidence="2 3">LY1</strain>
    </source>
</reference>
<evidence type="ECO:0000313" key="2">
    <source>
        <dbReference type="EMBL" id="KEO74624.1"/>
    </source>
</evidence>
<sequence length="163" mass="18026">MLDIEKFDMCKNFKFIGIPHLLLAIFIISLSGCNREEPLPELGVEGVYLIVRMIDGEVLEANDLPYDNVYWFFADRTFQKARLTDGELAEASGTFSPVPHPAGESGEGLAYELTFAVGEELIEGCHADREIIIHVTDVELLHEGAPCGAPDIYYTKADFGGSR</sequence>
<keyword evidence="1" id="KW-1133">Transmembrane helix</keyword>
<dbReference type="Proteomes" id="UP000027821">
    <property type="component" value="Unassembled WGS sequence"/>
</dbReference>
<dbReference type="RefSeq" id="WP_035070575.1">
    <property type="nucleotide sequence ID" value="NZ_JMIH01000014.1"/>
</dbReference>
<proteinExistence type="predicted"/>
<organism evidence="2 3">
    <name type="scientific">Anditalea andensis</name>
    <dbReference type="NCBI Taxonomy" id="1048983"/>
    <lineage>
        <taxon>Bacteria</taxon>
        <taxon>Pseudomonadati</taxon>
        <taxon>Bacteroidota</taxon>
        <taxon>Cytophagia</taxon>
        <taxon>Cytophagales</taxon>
        <taxon>Cytophagaceae</taxon>
        <taxon>Anditalea</taxon>
    </lineage>
</organism>
<dbReference type="AlphaFoldDB" id="A0A074L0G6"/>
<keyword evidence="3" id="KW-1185">Reference proteome</keyword>
<evidence type="ECO:0000256" key="1">
    <source>
        <dbReference type="SAM" id="Phobius"/>
    </source>
</evidence>
<accession>A0A074L0G6</accession>
<name>A0A074L0G6_9BACT</name>
<feature type="transmembrane region" description="Helical" evidence="1">
    <location>
        <begin position="12"/>
        <end position="32"/>
    </location>
</feature>
<keyword evidence="1" id="KW-0472">Membrane</keyword>
<evidence type="ECO:0000313" key="3">
    <source>
        <dbReference type="Proteomes" id="UP000027821"/>
    </source>
</evidence>
<dbReference type="PROSITE" id="PS51257">
    <property type="entry name" value="PROKAR_LIPOPROTEIN"/>
    <property type="match status" value="1"/>
</dbReference>
<protein>
    <submittedName>
        <fullName evidence="2">Uncharacterized protein</fullName>
    </submittedName>
</protein>
<dbReference type="EMBL" id="JMIH01000014">
    <property type="protein sequence ID" value="KEO74624.1"/>
    <property type="molecule type" value="Genomic_DNA"/>
</dbReference>
<dbReference type="OrthoDB" id="882993at2"/>
<dbReference type="STRING" id="1048983.EL17_02820"/>
<comment type="caution">
    <text evidence="2">The sequence shown here is derived from an EMBL/GenBank/DDBJ whole genome shotgun (WGS) entry which is preliminary data.</text>
</comment>